<keyword evidence="5 12" id="KW-0418">Kinase</keyword>
<keyword evidence="13" id="KW-1185">Reference proteome</keyword>
<evidence type="ECO:0000256" key="6">
    <source>
        <dbReference type="ARBA" id="ARBA00022840"/>
    </source>
</evidence>
<dbReference type="Pfam" id="PF00069">
    <property type="entry name" value="Pkinase"/>
    <property type="match status" value="1"/>
</dbReference>
<dbReference type="PANTHER" id="PTHR24363:SF0">
    <property type="entry name" value="SERINE_THREONINE KINASE LIKE DOMAIN CONTAINING 1"/>
    <property type="match status" value="1"/>
</dbReference>
<dbReference type="InterPro" id="IPR011009">
    <property type="entry name" value="Kinase-like_dom_sf"/>
</dbReference>
<dbReference type="InterPro" id="IPR017441">
    <property type="entry name" value="Protein_kinase_ATP_BS"/>
</dbReference>
<evidence type="ECO:0000256" key="2">
    <source>
        <dbReference type="ARBA" id="ARBA00022527"/>
    </source>
</evidence>
<reference evidence="12 13" key="1">
    <citation type="submission" date="2018-11" db="EMBL/GenBank/DDBJ databases">
        <title>Whole genome sequencing of an environmental sample.</title>
        <authorList>
            <person name="Sarangi A.N."/>
            <person name="Singh D."/>
            <person name="Tripathy S."/>
        </authorList>
    </citation>
    <scope>NUCLEOTIDE SEQUENCE [LARGE SCALE GENOMIC DNA]</scope>
    <source>
        <strain evidence="12 13">Lakshadweep</strain>
    </source>
</reference>
<dbReference type="PANTHER" id="PTHR24363">
    <property type="entry name" value="SERINE/THREONINE PROTEIN KINASE"/>
    <property type="match status" value="1"/>
</dbReference>
<proteinExistence type="predicted"/>
<dbReference type="OrthoDB" id="507628at2"/>
<dbReference type="SUPFAM" id="SSF56112">
    <property type="entry name" value="Protein kinase-like (PK-like)"/>
    <property type="match status" value="1"/>
</dbReference>
<feature type="region of interest" description="Disordered" evidence="10">
    <location>
        <begin position="370"/>
        <end position="400"/>
    </location>
</feature>
<feature type="compositionally biased region" description="Polar residues" evidence="10">
    <location>
        <begin position="375"/>
        <end position="394"/>
    </location>
</feature>
<evidence type="ECO:0000256" key="8">
    <source>
        <dbReference type="ARBA" id="ARBA00048679"/>
    </source>
</evidence>
<accession>A0A4Q7EAC4</accession>
<comment type="caution">
    <text evidence="12">The sequence shown here is derived from an EMBL/GenBank/DDBJ whole genome shotgun (WGS) entry which is preliminary data.</text>
</comment>
<dbReference type="Gene3D" id="1.10.510.10">
    <property type="entry name" value="Transferase(Phosphotransferase) domain 1"/>
    <property type="match status" value="1"/>
</dbReference>
<evidence type="ECO:0000259" key="11">
    <source>
        <dbReference type="PROSITE" id="PS50011"/>
    </source>
</evidence>
<evidence type="ECO:0000256" key="1">
    <source>
        <dbReference type="ARBA" id="ARBA00012513"/>
    </source>
</evidence>
<dbReference type="Gene3D" id="2.60.120.380">
    <property type="match status" value="1"/>
</dbReference>
<dbReference type="PROSITE" id="PS50011">
    <property type="entry name" value="PROTEIN_KINASE_DOM"/>
    <property type="match status" value="1"/>
</dbReference>
<keyword evidence="4 9" id="KW-0547">Nucleotide-binding</keyword>
<dbReference type="InterPro" id="IPR020635">
    <property type="entry name" value="Tyr_kinase_cat_dom"/>
</dbReference>
<dbReference type="GO" id="GO:0004674">
    <property type="term" value="F:protein serine/threonine kinase activity"/>
    <property type="evidence" value="ECO:0007669"/>
    <property type="project" value="UniProtKB-KW"/>
</dbReference>
<feature type="domain" description="Protein kinase" evidence="11">
    <location>
        <begin position="17"/>
        <end position="287"/>
    </location>
</feature>
<organism evidence="12 13">
    <name type="scientific">Leptolyngbya iicbica LK</name>
    <dbReference type="NCBI Taxonomy" id="2294035"/>
    <lineage>
        <taxon>Bacteria</taxon>
        <taxon>Bacillati</taxon>
        <taxon>Cyanobacteriota</taxon>
        <taxon>Cyanophyceae</taxon>
        <taxon>Leptolyngbyales</taxon>
        <taxon>Leptolyngbyaceae</taxon>
        <taxon>Leptolyngbya group</taxon>
        <taxon>Leptolyngbya</taxon>
        <taxon>Leptolyngbya iicbica</taxon>
    </lineage>
</organism>
<evidence type="ECO:0000313" key="12">
    <source>
        <dbReference type="EMBL" id="RZM79473.1"/>
    </source>
</evidence>
<dbReference type="AlphaFoldDB" id="A0A4Q7EAC4"/>
<dbReference type="Gene3D" id="3.30.200.20">
    <property type="entry name" value="Phosphorylase Kinase, domain 1"/>
    <property type="match status" value="1"/>
</dbReference>
<dbReference type="SMART" id="SM00219">
    <property type="entry name" value="TyrKc"/>
    <property type="match status" value="1"/>
</dbReference>
<evidence type="ECO:0000256" key="3">
    <source>
        <dbReference type="ARBA" id="ARBA00022679"/>
    </source>
</evidence>
<dbReference type="Proteomes" id="UP000292459">
    <property type="component" value="Unassembled WGS sequence"/>
</dbReference>
<keyword evidence="2 12" id="KW-0723">Serine/threonine-protein kinase</keyword>
<keyword evidence="3" id="KW-0808">Transferase</keyword>
<evidence type="ECO:0000256" key="10">
    <source>
        <dbReference type="SAM" id="MobiDB-lite"/>
    </source>
</evidence>
<gene>
    <name evidence="12" type="ORF">DYY88_12110</name>
</gene>
<comment type="catalytic activity">
    <reaction evidence="8">
        <text>L-seryl-[protein] + ATP = O-phospho-L-seryl-[protein] + ADP + H(+)</text>
        <dbReference type="Rhea" id="RHEA:17989"/>
        <dbReference type="Rhea" id="RHEA-COMP:9863"/>
        <dbReference type="Rhea" id="RHEA-COMP:11604"/>
        <dbReference type="ChEBI" id="CHEBI:15378"/>
        <dbReference type="ChEBI" id="CHEBI:29999"/>
        <dbReference type="ChEBI" id="CHEBI:30616"/>
        <dbReference type="ChEBI" id="CHEBI:83421"/>
        <dbReference type="ChEBI" id="CHEBI:456216"/>
        <dbReference type="EC" id="2.7.11.1"/>
    </reaction>
</comment>
<evidence type="ECO:0000256" key="4">
    <source>
        <dbReference type="ARBA" id="ARBA00022741"/>
    </source>
</evidence>
<evidence type="ECO:0000313" key="13">
    <source>
        <dbReference type="Proteomes" id="UP000292459"/>
    </source>
</evidence>
<feature type="region of interest" description="Disordered" evidence="10">
    <location>
        <begin position="304"/>
        <end position="337"/>
    </location>
</feature>
<evidence type="ECO:0000256" key="9">
    <source>
        <dbReference type="PROSITE-ProRule" id="PRU10141"/>
    </source>
</evidence>
<dbReference type="InterPro" id="IPR000719">
    <property type="entry name" value="Prot_kinase_dom"/>
</dbReference>
<dbReference type="EMBL" id="QVFV01000002">
    <property type="protein sequence ID" value="RZM79473.1"/>
    <property type="molecule type" value="Genomic_DNA"/>
</dbReference>
<keyword evidence="6 9" id="KW-0067">ATP-binding</keyword>
<feature type="binding site" evidence="9">
    <location>
        <position position="47"/>
    </location>
    <ligand>
        <name>ATP</name>
        <dbReference type="ChEBI" id="CHEBI:30616"/>
    </ligand>
</feature>
<dbReference type="GO" id="GO:0004713">
    <property type="term" value="F:protein tyrosine kinase activity"/>
    <property type="evidence" value="ECO:0007669"/>
    <property type="project" value="InterPro"/>
</dbReference>
<protein>
    <recommendedName>
        <fullName evidence="1">non-specific serine/threonine protein kinase</fullName>
        <ecNumber evidence="1">2.7.11.1</ecNumber>
    </recommendedName>
</protein>
<sequence length="662" mass="73690">MVMGGTGNSNNLLGSRYRILRELGRGGFGYTYLAEDVNRFNELCVLKEFLPQVNDNEALRKAKQLFEREADVLYQLNHPQIPKFRELLRVQDRGRGRLFLVQDYVEGPTYQELLETRLNAGNRFAESEVMQLLRQILPVLSYLHSIGVIHRDIAPDNLISRNTDGLPVLIDFGGVKQLVTAVQQQVSHDGVPTRLGKAGYAPAEQMESGQVSPSADLYALAVTALVLLTGQTPDVLYDRYTQRWRWQDYVSISPRLATVLERMLAPRVGDRYSSATAVAKALSSPDLYTAPGYANGNSYSEPTVAVAPGRGSDPSTMVAPPGPPPAPVKPSKQSRPNPTGGCFQAFFGLLLLIGSIGLVWWIATRWEPDGPITNPEGNTPEETQPEDTNPTFSPEEQARKAKLRQRRERLQVDERYLVAVTDQLFYIQFPEIQRPLSDDPADAELRAEWDSIANEVLDVLEAELSAQARQRLGSYGASDRDQWRQRVNQLYVSSRALYDLADAKFAYLYPQTAQQNFIDQPIGQIWHGLADDRVRGIESGDLLEEIRFASGEFSQSLRDRLGPGEGRIYILNLSEGQLMRLNLQAAPGTTRLSIYVPSPNDSVPFLLEDSSDRTWSGTLPQSGYYEITVVNIQTAALNYALDVSVDNVTSTPSEPAPAEDKN</sequence>
<dbReference type="CDD" id="cd14014">
    <property type="entry name" value="STKc_PknB_like"/>
    <property type="match status" value="1"/>
</dbReference>
<dbReference type="GO" id="GO:0005524">
    <property type="term" value="F:ATP binding"/>
    <property type="evidence" value="ECO:0007669"/>
    <property type="project" value="UniProtKB-UniRule"/>
</dbReference>
<comment type="catalytic activity">
    <reaction evidence="7">
        <text>L-threonyl-[protein] + ATP = O-phospho-L-threonyl-[protein] + ADP + H(+)</text>
        <dbReference type="Rhea" id="RHEA:46608"/>
        <dbReference type="Rhea" id="RHEA-COMP:11060"/>
        <dbReference type="Rhea" id="RHEA-COMP:11605"/>
        <dbReference type="ChEBI" id="CHEBI:15378"/>
        <dbReference type="ChEBI" id="CHEBI:30013"/>
        <dbReference type="ChEBI" id="CHEBI:30616"/>
        <dbReference type="ChEBI" id="CHEBI:61977"/>
        <dbReference type="ChEBI" id="CHEBI:456216"/>
        <dbReference type="EC" id="2.7.11.1"/>
    </reaction>
</comment>
<dbReference type="RefSeq" id="WP_052288492.1">
    <property type="nucleotide sequence ID" value="NZ_QVFV01000002.1"/>
</dbReference>
<name>A0A4Q7EAC4_9CYAN</name>
<evidence type="ECO:0000256" key="7">
    <source>
        <dbReference type="ARBA" id="ARBA00047899"/>
    </source>
</evidence>
<dbReference type="PROSITE" id="PS00107">
    <property type="entry name" value="PROTEIN_KINASE_ATP"/>
    <property type="match status" value="1"/>
</dbReference>
<evidence type="ECO:0000256" key="5">
    <source>
        <dbReference type="ARBA" id="ARBA00022777"/>
    </source>
</evidence>
<dbReference type="EC" id="2.7.11.1" evidence="1"/>